<dbReference type="RefSeq" id="WP_350262572.1">
    <property type="nucleotide sequence ID" value="NZ_CP158294.1"/>
</dbReference>
<keyword evidence="5" id="KW-0614">Plasmid</keyword>
<dbReference type="SMART" id="SM00862">
    <property type="entry name" value="Trans_reg_C"/>
    <property type="match status" value="1"/>
</dbReference>
<dbReference type="EMBL" id="CP158294">
    <property type="protein sequence ID" value="XBV47531.1"/>
    <property type="molecule type" value="Genomic_DNA"/>
</dbReference>
<protein>
    <submittedName>
        <fullName evidence="5">Winged helix-turn-helix domain-containing protein</fullName>
    </submittedName>
</protein>
<keyword evidence="3" id="KW-0472">Membrane</keyword>
<dbReference type="AlphaFoldDB" id="A0AAU7U3C6"/>
<dbReference type="SUPFAM" id="SSF46894">
    <property type="entry name" value="C-terminal effector domain of the bipartite response regulators"/>
    <property type="match status" value="1"/>
</dbReference>
<dbReference type="InterPro" id="IPR001867">
    <property type="entry name" value="OmpR/PhoB-type_DNA-bd"/>
</dbReference>
<evidence type="ECO:0000256" key="3">
    <source>
        <dbReference type="SAM" id="Phobius"/>
    </source>
</evidence>
<gene>
    <name evidence="5" type="ORF">AAF463_24730</name>
</gene>
<feature type="domain" description="OmpR/PhoB-type" evidence="4">
    <location>
        <begin position="1"/>
        <end position="100"/>
    </location>
</feature>
<proteinExistence type="predicted"/>
<evidence type="ECO:0000256" key="1">
    <source>
        <dbReference type="ARBA" id="ARBA00023125"/>
    </source>
</evidence>
<dbReference type="Gene3D" id="1.10.10.10">
    <property type="entry name" value="Winged helix-like DNA-binding domain superfamily/Winged helix DNA-binding domain"/>
    <property type="match status" value="1"/>
</dbReference>
<keyword evidence="1 2" id="KW-0238">DNA-binding</keyword>
<accession>A0AAU7U3C6</accession>
<feature type="transmembrane region" description="Helical" evidence="3">
    <location>
        <begin position="121"/>
        <end position="143"/>
    </location>
</feature>
<name>A0AAU7U3C6_9GAMM</name>
<keyword evidence="3" id="KW-0812">Transmembrane</keyword>
<dbReference type="PROSITE" id="PS51755">
    <property type="entry name" value="OMPR_PHOB"/>
    <property type="match status" value="1"/>
</dbReference>
<evidence type="ECO:0000313" key="5">
    <source>
        <dbReference type="EMBL" id="XBV47531.1"/>
    </source>
</evidence>
<reference evidence="5" key="1">
    <citation type="submission" date="2024-06" db="EMBL/GenBank/DDBJ databases">
        <title>Multiomics insights into the TNT degradation mechanism by Pantoea sp. BJ2 isolated from an ammunition destruction site.</title>
        <authorList>
            <person name="Luo J."/>
        </authorList>
    </citation>
    <scope>NUCLEOTIDE SEQUENCE</scope>
    <source>
        <strain evidence="5">BJ2</strain>
        <plasmid evidence="5">plasmindB</plasmid>
    </source>
</reference>
<evidence type="ECO:0000256" key="2">
    <source>
        <dbReference type="PROSITE-ProRule" id="PRU01091"/>
    </source>
</evidence>
<sequence>MYLLEDRVVFDPENSLLYEGNKKVVLNASATRCLDILIRSDGKPVTRTEMIEKVWINQGALVTEASVRQTFHLLRKALSTFCLSEHLIRTTRRQGYSINKTLVRRKRILNIESLFGYINQFWFYMMIALIIPAIVTSIMMYMVNIGR</sequence>
<dbReference type="InterPro" id="IPR036388">
    <property type="entry name" value="WH-like_DNA-bd_sf"/>
</dbReference>
<dbReference type="GO" id="GO:0006355">
    <property type="term" value="P:regulation of DNA-templated transcription"/>
    <property type="evidence" value="ECO:0007669"/>
    <property type="project" value="InterPro"/>
</dbReference>
<keyword evidence="3" id="KW-1133">Transmembrane helix</keyword>
<dbReference type="Pfam" id="PF00486">
    <property type="entry name" value="Trans_reg_C"/>
    <property type="match status" value="1"/>
</dbReference>
<dbReference type="InterPro" id="IPR016032">
    <property type="entry name" value="Sig_transdc_resp-reg_C-effctor"/>
</dbReference>
<geneLocation type="plasmid" evidence="5">
    <name>plasmindB</name>
</geneLocation>
<organism evidence="5">
    <name type="scientific">Pantoea sp. BJ2</name>
    <dbReference type="NCBI Taxonomy" id="3141322"/>
    <lineage>
        <taxon>Bacteria</taxon>
        <taxon>Pseudomonadati</taxon>
        <taxon>Pseudomonadota</taxon>
        <taxon>Gammaproteobacteria</taxon>
        <taxon>Enterobacterales</taxon>
        <taxon>Erwiniaceae</taxon>
        <taxon>Pantoea</taxon>
    </lineage>
</organism>
<dbReference type="GO" id="GO:0003677">
    <property type="term" value="F:DNA binding"/>
    <property type="evidence" value="ECO:0007669"/>
    <property type="project" value="UniProtKB-UniRule"/>
</dbReference>
<feature type="DNA-binding region" description="OmpR/PhoB-type" evidence="2">
    <location>
        <begin position="1"/>
        <end position="100"/>
    </location>
</feature>
<evidence type="ECO:0000259" key="4">
    <source>
        <dbReference type="PROSITE" id="PS51755"/>
    </source>
</evidence>
<dbReference type="GO" id="GO:0000160">
    <property type="term" value="P:phosphorelay signal transduction system"/>
    <property type="evidence" value="ECO:0007669"/>
    <property type="project" value="InterPro"/>
</dbReference>